<gene>
    <name evidence="2" type="ORF">NKI33_01810</name>
</gene>
<evidence type="ECO:0008006" key="4">
    <source>
        <dbReference type="Google" id="ProtNLM"/>
    </source>
</evidence>
<sequence length="170" mass="18864">MTPHAASPGPNYFRRALPGWRTAFLGALVWAVVMGGSALLNLLLDDWETPEKIRTVSLLFAMGGILAFPFGLFAAQLLSLGRRREVAFAAAFVCLAAATIGLTGGLYALQYRSYYAEWHAPALTHTWALQLVFTTLIAFYQFVVLGIRLYFPLGFIALFAASVWFARRRR</sequence>
<name>A0ABV1Y968_9HYPH</name>
<keyword evidence="1" id="KW-0472">Membrane</keyword>
<feature type="transmembrane region" description="Helical" evidence="1">
    <location>
        <begin position="20"/>
        <end position="44"/>
    </location>
</feature>
<evidence type="ECO:0000313" key="3">
    <source>
        <dbReference type="Proteomes" id="UP001464387"/>
    </source>
</evidence>
<feature type="transmembrane region" description="Helical" evidence="1">
    <location>
        <begin position="56"/>
        <end position="80"/>
    </location>
</feature>
<proteinExistence type="predicted"/>
<keyword evidence="1" id="KW-0812">Transmembrane</keyword>
<feature type="transmembrane region" description="Helical" evidence="1">
    <location>
        <begin position="149"/>
        <end position="166"/>
    </location>
</feature>
<reference evidence="2 3" key="1">
    <citation type="journal article" date="2024" name="Proc. Natl. Acad. Sci. U.S.A.">
        <title>The evolutionary genomics of adaptation to stress in wild rhizobium bacteria.</title>
        <authorList>
            <person name="Kehlet-Delgado H."/>
            <person name="Montoya A.P."/>
            <person name="Jensen K.T."/>
            <person name="Wendlandt C.E."/>
            <person name="Dexheimer C."/>
            <person name="Roberts M."/>
            <person name="Torres Martinez L."/>
            <person name="Friesen M.L."/>
            <person name="Griffitts J.S."/>
            <person name="Porter S.S."/>
        </authorList>
    </citation>
    <scope>NUCLEOTIDE SEQUENCE [LARGE SCALE GENOMIC DNA]</scope>
    <source>
        <strain evidence="2 3">M0729</strain>
    </source>
</reference>
<feature type="transmembrane region" description="Helical" evidence="1">
    <location>
        <begin position="86"/>
        <end position="109"/>
    </location>
</feature>
<feature type="transmembrane region" description="Helical" evidence="1">
    <location>
        <begin position="121"/>
        <end position="143"/>
    </location>
</feature>
<comment type="caution">
    <text evidence="2">The sequence shown here is derived from an EMBL/GenBank/DDBJ whole genome shotgun (WGS) entry which is preliminary data.</text>
</comment>
<keyword evidence="1" id="KW-1133">Transmembrane helix</keyword>
<protein>
    <recommendedName>
        <fullName evidence="4">Transmembrane protein</fullName>
    </recommendedName>
</protein>
<dbReference type="RefSeq" id="WP_287268777.1">
    <property type="nucleotide sequence ID" value="NZ_JAMYMY010000007.1"/>
</dbReference>
<accession>A0ABV1Y968</accession>
<evidence type="ECO:0000256" key="1">
    <source>
        <dbReference type="SAM" id="Phobius"/>
    </source>
</evidence>
<organism evidence="2 3">
    <name type="scientific">Mesorhizobium opportunistum</name>
    <dbReference type="NCBI Taxonomy" id="593909"/>
    <lineage>
        <taxon>Bacteria</taxon>
        <taxon>Pseudomonadati</taxon>
        <taxon>Pseudomonadota</taxon>
        <taxon>Alphaproteobacteria</taxon>
        <taxon>Hyphomicrobiales</taxon>
        <taxon>Phyllobacteriaceae</taxon>
        <taxon>Mesorhizobium</taxon>
    </lineage>
</organism>
<evidence type="ECO:0000313" key="2">
    <source>
        <dbReference type="EMBL" id="MER8931705.1"/>
    </source>
</evidence>
<dbReference type="Proteomes" id="UP001464387">
    <property type="component" value="Unassembled WGS sequence"/>
</dbReference>
<keyword evidence="3" id="KW-1185">Reference proteome</keyword>
<dbReference type="EMBL" id="JAMYPJ010000002">
    <property type="protein sequence ID" value="MER8931705.1"/>
    <property type="molecule type" value="Genomic_DNA"/>
</dbReference>